<accession>A0A1G9B5K8</accession>
<gene>
    <name evidence="1" type="ORF">SAMN05421823_102519</name>
</gene>
<dbReference type="STRING" id="1075417.SAMN05421823_102519"/>
<dbReference type="AlphaFoldDB" id="A0A1G9B5K8"/>
<dbReference type="EMBL" id="FNFO01000002">
    <property type="protein sequence ID" value="SDK34773.1"/>
    <property type="molecule type" value="Genomic_DNA"/>
</dbReference>
<protein>
    <submittedName>
        <fullName evidence="1">Uncharacterized protein</fullName>
    </submittedName>
</protein>
<reference evidence="1 2" key="1">
    <citation type="submission" date="2016-10" db="EMBL/GenBank/DDBJ databases">
        <authorList>
            <person name="de Groot N.N."/>
        </authorList>
    </citation>
    <scope>NUCLEOTIDE SEQUENCE [LARGE SCALE GENOMIC DNA]</scope>
    <source>
        <strain evidence="1 2">DSM 25186</strain>
    </source>
</reference>
<name>A0A1G9B5K8_9BACT</name>
<dbReference type="Proteomes" id="UP000198510">
    <property type="component" value="Unassembled WGS sequence"/>
</dbReference>
<organism evidence="1 2">
    <name type="scientific">Catalinimonas alkaloidigena</name>
    <dbReference type="NCBI Taxonomy" id="1075417"/>
    <lineage>
        <taxon>Bacteria</taxon>
        <taxon>Pseudomonadati</taxon>
        <taxon>Bacteroidota</taxon>
        <taxon>Cytophagia</taxon>
        <taxon>Cytophagales</taxon>
        <taxon>Catalimonadaceae</taxon>
        <taxon>Catalinimonas</taxon>
    </lineage>
</organism>
<evidence type="ECO:0000313" key="2">
    <source>
        <dbReference type="Proteomes" id="UP000198510"/>
    </source>
</evidence>
<keyword evidence="2" id="KW-1185">Reference proteome</keyword>
<dbReference type="RefSeq" id="WP_089680240.1">
    <property type="nucleotide sequence ID" value="NZ_FNFO01000002.1"/>
</dbReference>
<evidence type="ECO:0000313" key="1">
    <source>
        <dbReference type="EMBL" id="SDK34773.1"/>
    </source>
</evidence>
<sequence length="269" mass="31653">MNQVYFNKRSYAIAGSFQELTRRQLVAIAGIIHSQRPMLDAALRVLFILLQVHRRPRLAWLLYFRLRTHHVQDLLLLTDFLFQKNDLTKNRIPTIRRGLKRLYGPNDELKGLRFIEWMHAEAAFLAYSKTQEEQHLNRLVAILYRPRKKGARPQAPDWDGDLRERYNDYTLEARTRNVSRLPLATRQAILMFYVGCRALIIARFPNVFKEPGESTQVTSGQNGWPEVMRRLAGDVTKFEEVSYQRLTLVLYDLDGRIRDDQALKEKLKQ</sequence>
<proteinExistence type="predicted"/>
<dbReference type="OrthoDB" id="879730at2"/>